<dbReference type="InterPro" id="IPR011234">
    <property type="entry name" value="Fumarylacetoacetase-like_C"/>
</dbReference>
<evidence type="ECO:0000256" key="1">
    <source>
        <dbReference type="ARBA" id="ARBA00023239"/>
    </source>
</evidence>
<name>A0A562ES75_RHORH</name>
<dbReference type="AlphaFoldDB" id="A0A562ES75"/>
<feature type="domain" description="Fumarylacetoacetase-like C-terminal" evidence="2">
    <location>
        <begin position="111"/>
        <end position="270"/>
    </location>
</feature>
<dbReference type="Proteomes" id="UP000317573">
    <property type="component" value="Unassembled WGS sequence"/>
</dbReference>
<dbReference type="GO" id="GO:0008684">
    <property type="term" value="F:2-oxopent-4-enoate hydratase activity"/>
    <property type="evidence" value="ECO:0007669"/>
    <property type="project" value="TreeGrafter"/>
</dbReference>
<proteinExistence type="predicted"/>
<dbReference type="PANTHER" id="PTHR30143:SF0">
    <property type="entry name" value="2-KETO-4-PENTENOATE HYDRATASE"/>
    <property type="match status" value="1"/>
</dbReference>
<dbReference type="InterPro" id="IPR036663">
    <property type="entry name" value="Fumarylacetoacetase_C_sf"/>
</dbReference>
<dbReference type="Pfam" id="PF01557">
    <property type="entry name" value="FAA_hydrolase"/>
    <property type="match status" value="1"/>
</dbReference>
<dbReference type="EMBL" id="VLJT01000001">
    <property type="protein sequence ID" value="TWH24847.1"/>
    <property type="molecule type" value="Genomic_DNA"/>
</dbReference>
<gene>
    <name evidence="3" type="ORF">L618_000100003020</name>
</gene>
<evidence type="ECO:0000313" key="3">
    <source>
        <dbReference type="EMBL" id="TWH24847.1"/>
    </source>
</evidence>
<comment type="caution">
    <text evidence="3">The sequence shown here is derived from an EMBL/GenBank/DDBJ whole genome shotgun (WGS) entry which is preliminary data.</text>
</comment>
<accession>A0A562ES75</accession>
<organism evidence="3 4">
    <name type="scientific">Rhodococcus rhodochrous J45</name>
    <dbReference type="NCBI Taxonomy" id="935266"/>
    <lineage>
        <taxon>Bacteria</taxon>
        <taxon>Bacillati</taxon>
        <taxon>Actinomycetota</taxon>
        <taxon>Actinomycetes</taxon>
        <taxon>Mycobacteriales</taxon>
        <taxon>Nocardiaceae</taxon>
        <taxon>Rhodococcus</taxon>
    </lineage>
</organism>
<dbReference type="GO" id="GO:0005737">
    <property type="term" value="C:cytoplasm"/>
    <property type="evidence" value="ECO:0007669"/>
    <property type="project" value="TreeGrafter"/>
</dbReference>
<dbReference type="InterPro" id="IPR050772">
    <property type="entry name" value="Hydratase-Decarb/MhpD_sf"/>
</dbReference>
<dbReference type="PANTHER" id="PTHR30143">
    <property type="entry name" value="ACID HYDRATASE"/>
    <property type="match status" value="1"/>
</dbReference>
<dbReference type="RefSeq" id="WP_145690470.1">
    <property type="nucleotide sequence ID" value="NZ_VLJT01000001.1"/>
</dbReference>
<dbReference type="SUPFAM" id="SSF56529">
    <property type="entry name" value="FAH"/>
    <property type="match status" value="1"/>
</dbReference>
<reference evidence="3 4" key="1">
    <citation type="submission" date="2019-07" db="EMBL/GenBank/DDBJ databases">
        <title>Genome sequencing of lignin-degrading bacterial isolates.</title>
        <authorList>
            <person name="Gladden J."/>
        </authorList>
    </citation>
    <scope>NUCLEOTIDE SEQUENCE [LARGE SCALE GENOMIC DNA]</scope>
    <source>
        <strain evidence="3 4">J45</strain>
    </source>
</reference>
<sequence>MTTSSNTTSAADRTRIAGAAADRLIEATRSSAPCGPVRDLLGETDIDLAYAVQQQLTDRRLAEGARIVGRKIGLTSPAVQQQLGVDRPDFGVLFEDMDVTALDEVPSERLLQPKAEAEIAFVLSADLDSDDLDLATVRAAVGHAVAALEIVDSRVAGWDIKITDTVADNASSGLYVLGSQTLSLDEFEPIDATMRMYVDDELVSEGNGAACLGDPLNALLWLARTAREFGQPLRAGQVVLSGALGPMVPAPPGVTVRAEISSLGTVTARFSSESSTAQENS</sequence>
<evidence type="ECO:0000313" key="4">
    <source>
        <dbReference type="Proteomes" id="UP000317573"/>
    </source>
</evidence>
<keyword evidence="1" id="KW-0456">Lyase</keyword>
<dbReference type="Gene3D" id="3.90.850.10">
    <property type="entry name" value="Fumarylacetoacetase-like, C-terminal domain"/>
    <property type="match status" value="1"/>
</dbReference>
<protein>
    <submittedName>
        <fullName evidence="3">2-keto-4-pentenoate hydratase</fullName>
    </submittedName>
</protein>
<evidence type="ECO:0000259" key="2">
    <source>
        <dbReference type="Pfam" id="PF01557"/>
    </source>
</evidence>